<dbReference type="AlphaFoldDB" id="A0A284VIA3"/>
<protein>
    <submittedName>
        <fullName evidence="1">Uncharacterized protein</fullName>
    </submittedName>
</protein>
<evidence type="ECO:0000313" key="2">
    <source>
        <dbReference type="Proteomes" id="UP000218615"/>
    </source>
</evidence>
<keyword evidence="2" id="KW-1185">Reference proteome</keyword>
<accession>A0A284VIA3</accession>
<dbReference type="EMBL" id="FZMP01000005">
    <property type="protein sequence ID" value="SNQ58971.1"/>
    <property type="molecule type" value="Genomic_DNA"/>
</dbReference>
<gene>
    <name evidence="1" type="ORF">MNV_1020005</name>
</gene>
<sequence>MDDSSLHSFNLKSNLYKKSYANICHRSYLKKQPVFRIMGFRNSKKQLNPKVPEGKFRLVLSKY</sequence>
<proteinExistence type="predicted"/>
<reference evidence="2" key="1">
    <citation type="submission" date="2017-06" db="EMBL/GenBank/DDBJ databases">
        <authorList>
            <person name="Cremers G."/>
        </authorList>
    </citation>
    <scope>NUCLEOTIDE SEQUENCE [LARGE SCALE GENOMIC DNA]</scope>
</reference>
<dbReference type="Proteomes" id="UP000218615">
    <property type="component" value="Unassembled WGS sequence"/>
</dbReference>
<organism evidence="1 2">
    <name type="scientific">Candidatus Methanoperedens nitratireducens</name>
    <dbReference type="NCBI Taxonomy" id="1392998"/>
    <lineage>
        <taxon>Archaea</taxon>
        <taxon>Methanobacteriati</taxon>
        <taxon>Methanobacteriota</taxon>
        <taxon>Stenosarchaea group</taxon>
        <taxon>Methanomicrobia</taxon>
        <taxon>Methanosarcinales</taxon>
        <taxon>ANME-2 cluster</taxon>
        <taxon>Candidatus Methanoperedentaceae</taxon>
        <taxon>Candidatus Methanoperedens</taxon>
    </lineage>
</organism>
<evidence type="ECO:0000313" key="1">
    <source>
        <dbReference type="EMBL" id="SNQ58971.1"/>
    </source>
</evidence>
<name>A0A284VIA3_9EURY</name>